<evidence type="ECO:0000313" key="2">
    <source>
        <dbReference type="EMBL" id="GAV79440.1"/>
    </source>
</evidence>
<keyword evidence="1" id="KW-0472">Membrane</keyword>
<dbReference type="EMBL" id="BDDD01001976">
    <property type="protein sequence ID" value="GAV79440.1"/>
    <property type="molecule type" value="Genomic_DNA"/>
</dbReference>
<protein>
    <submittedName>
        <fullName evidence="2">Uncharacterized protein</fullName>
    </submittedName>
</protein>
<dbReference type="OrthoDB" id="1398107at2759"/>
<dbReference type="AlphaFoldDB" id="A0A1Q3CGR5"/>
<keyword evidence="1" id="KW-0812">Transmembrane</keyword>
<feature type="transmembrane region" description="Helical" evidence="1">
    <location>
        <begin position="86"/>
        <end position="106"/>
    </location>
</feature>
<keyword evidence="1" id="KW-1133">Transmembrane helix</keyword>
<evidence type="ECO:0000313" key="3">
    <source>
        <dbReference type="Proteomes" id="UP000187406"/>
    </source>
</evidence>
<organism evidence="2 3">
    <name type="scientific">Cephalotus follicularis</name>
    <name type="common">Albany pitcher plant</name>
    <dbReference type="NCBI Taxonomy" id="3775"/>
    <lineage>
        <taxon>Eukaryota</taxon>
        <taxon>Viridiplantae</taxon>
        <taxon>Streptophyta</taxon>
        <taxon>Embryophyta</taxon>
        <taxon>Tracheophyta</taxon>
        <taxon>Spermatophyta</taxon>
        <taxon>Magnoliopsida</taxon>
        <taxon>eudicotyledons</taxon>
        <taxon>Gunneridae</taxon>
        <taxon>Pentapetalae</taxon>
        <taxon>rosids</taxon>
        <taxon>fabids</taxon>
        <taxon>Oxalidales</taxon>
        <taxon>Cephalotaceae</taxon>
        <taxon>Cephalotus</taxon>
    </lineage>
</organism>
<dbReference type="PANTHER" id="PTHR36350:SF2">
    <property type="entry name" value="PROTEIN, PUTATIVE-RELATED"/>
    <property type="match status" value="1"/>
</dbReference>
<comment type="caution">
    <text evidence="2">The sequence shown here is derived from an EMBL/GenBank/DDBJ whole genome shotgun (WGS) entry which is preliminary data.</text>
</comment>
<sequence length="233" mass="25106">MESLPYLGFGPKLTKPKCIPSPAAMNMINGSTSCIKLHFSLNLVHFSPSTGVERRPLQGYAIRPVTRAHNESSRPSTSDKDGDNKVLIGTAAASLVLACALGIIGVGSKMVPVAVAGQAPPTMEAMLHPMGGKTALKSLLDVTVNLTSSKVLPSKGSASFLPLGPSKKDIDKLKMEVIRQMKSGKTEEAVQRLRKAYKDNKFYPESAYYLEMTLVEILICQVIYNCLINSPVD</sequence>
<dbReference type="PANTHER" id="PTHR36350">
    <property type="entry name" value="TRANSMEMBRANE PROTEIN"/>
    <property type="match status" value="1"/>
</dbReference>
<keyword evidence="3" id="KW-1185">Reference proteome</keyword>
<dbReference type="Proteomes" id="UP000187406">
    <property type="component" value="Unassembled WGS sequence"/>
</dbReference>
<accession>A0A1Q3CGR5</accession>
<dbReference type="InParanoid" id="A0A1Q3CGR5"/>
<reference evidence="3" key="1">
    <citation type="submission" date="2016-04" db="EMBL/GenBank/DDBJ databases">
        <title>Cephalotus genome sequencing.</title>
        <authorList>
            <person name="Fukushima K."/>
            <person name="Hasebe M."/>
            <person name="Fang X."/>
        </authorList>
    </citation>
    <scope>NUCLEOTIDE SEQUENCE [LARGE SCALE GENOMIC DNA]</scope>
    <source>
        <strain evidence="3">cv. St1</strain>
    </source>
</reference>
<evidence type="ECO:0000256" key="1">
    <source>
        <dbReference type="SAM" id="Phobius"/>
    </source>
</evidence>
<proteinExistence type="predicted"/>
<gene>
    <name evidence="2" type="ORF">CFOL_v3_22905</name>
</gene>
<name>A0A1Q3CGR5_CEPFO</name>